<feature type="compositionally biased region" description="Low complexity" evidence="1">
    <location>
        <begin position="77"/>
        <end position="94"/>
    </location>
</feature>
<protein>
    <submittedName>
        <fullName evidence="2">Uncharacterized protein</fullName>
    </submittedName>
</protein>
<feature type="compositionally biased region" description="Polar residues" evidence="1">
    <location>
        <begin position="1122"/>
        <end position="1131"/>
    </location>
</feature>
<feature type="compositionally biased region" description="Low complexity" evidence="1">
    <location>
        <begin position="1102"/>
        <end position="1114"/>
    </location>
</feature>
<feature type="region of interest" description="Disordered" evidence="1">
    <location>
        <begin position="334"/>
        <end position="426"/>
    </location>
</feature>
<evidence type="ECO:0000313" key="3">
    <source>
        <dbReference type="Proteomes" id="UP001189429"/>
    </source>
</evidence>
<dbReference type="EMBL" id="CAUYUJ010003780">
    <property type="protein sequence ID" value="CAK0806738.1"/>
    <property type="molecule type" value="Genomic_DNA"/>
</dbReference>
<feature type="compositionally biased region" description="Low complexity" evidence="1">
    <location>
        <begin position="345"/>
        <end position="357"/>
    </location>
</feature>
<comment type="caution">
    <text evidence="2">The sequence shown here is derived from an EMBL/GenBank/DDBJ whole genome shotgun (WGS) entry which is preliminary data.</text>
</comment>
<feature type="compositionally biased region" description="Gly residues" evidence="1">
    <location>
        <begin position="1179"/>
        <end position="1188"/>
    </location>
</feature>
<evidence type="ECO:0000256" key="1">
    <source>
        <dbReference type="SAM" id="MobiDB-lite"/>
    </source>
</evidence>
<feature type="region of interest" description="Disordered" evidence="1">
    <location>
        <begin position="1165"/>
        <end position="1188"/>
    </location>
</feature>
<proteinExistence type="predicted"/>
<feature type="compositionally biased region" description="Basic and acidic residues" evidence="1">
    <location>
        <begin position="406"/>
        <end position="423"/>
    </location>
</feature>
<feature type="region of interest" description="Disordered" evidence="1">
    <location>
        <begin position="54"/>
        <end position="124"/>
    </location>
</feature>
<reference evidence="2" key="1">
    <citation type="submission" date="2023-10" db="EMBL/GenBank/DDBJ databases">
        <authorList>
            <person name="Chen Y."/>
            <person name="Shah S."/>
            <person name="Dougan E. K."/>
            <person name="Thang M."/>
            <person name="Chan C."/>
        </authorList>
    </citation>
    <scope>NUCLEOTIDE SEQUENCE [LARGE SCALE GENOMIC DNA]</scope>
</reference>
<accession>A0ABN9QN39</accession>
<feature type="region of interest" description="Disordered" evidence="1">
    <location>
        <begin position="1102"/>
        <end position="1131"/>
    </location>
</feature>
<keyword evidence="3" id="KW-1185">Reference proteome</keyword>
<sequence>MSGGGTGAPRRREYWVCRCKEWNWCDRRATCKSCGKEAPAWAKRLRAAQLPQADGEGFVQQPRGRSHQRAARRAGDASRTASAASTVPSSAPNSWGRPRGGAKPPPWREERVEQPEEPASSLERRLEEAQARISSLREAVAMEETSEAFQREARAALLAAEASAERAEAELREAQRLGRPPHAVLHGGANAMQKVEKQIATTRAKREQAVQRADSLRGRIAAIQEELTETESEVEDFDSLLVKLEESKAQTVQQALQRAIEVCGGQQPLETAVGGLVTQVSQLGELLGRNADGVAPRLLEIMGVIATQSAAISDMLHPAAPAAAASRWADGLGGGGLAVDDEEGAPAPAAGASAPAVQRPPAEAAGQQVRPCPPTQRASPAVGPYGPAAARGQSGAALGARPQPGKAERGVLEDARDEHEDGQARVGRAVPASEKVAGLLRACFDVLDVYGNTCDRASEVLEAYIARGDAHLIAEDMIHKAGPTSSVAWGRTVTGEADGELRGGRVTAGPRSERRARGAALGLRLRRAEPRRALDLDPPMLVTDCTPHSLAGWLHSGERSPPIPRGALEATAPRQASAAEPWAHRDFPVEAAVLALGSFGWHFRFERCLITDVRDMTLMGLRALDSEASLGARRASGWLEMRKLASAPSVCGPAFRVACREFVRPGGELGERQRSGLVSHLTNAHWPQARLRSMFECPMLAAPLSDSVSPALARSAVRVRPLGVAAGEVVARRWWSATPPLQGPRTDAMSCWRTRRPSDVKPNGNLCVDGSSFDQRLYAWGLAGWAFAQCDDDGSLVAGAHVTVRRALPPQQAARGGEGFAVWKNVIYAGPAVEEVPIGGRGTAKGQHKELAYATGPTKANAHPWRSPAALGPGGSRANKVTAHGNRQAVIGGLRAEAQWRGALRARGSAELGARLRAEAAVARRDIAEKDSDRLLASDEGQWARFADLEEQAEQASAGRPTEQQPHLECFRSAASAVGLSFTAAGAGRLGHSLAHALCDAGEEFQEQVACSRRGAYMVLGGRAGGRPKLKEPCIGTRAIGQRSQRRLWPRGLHPGGRPRGGVQQRMEKGAELPALRLQGPLAPPAQEGFLAWLGIAIEEGPPPAGGSSAAAPGHAGGREQGPTTRPTATAQQEVAGVDPWVAMLAACGMFEQCLAERALAASSTAVYRRDRPRRGRGLSPGGVCSGE</sequence>
<evidence type="ECO:0000313" key="2">
    <source>
        <dbReference type="EMBL" id="CAK0806738.1"/>
    </source>
</evidence>
<organism evidence="2 3">
    <name type="scientific">Prorocentrum cordatum</name>
    <dbReference type="NCBI Taxonomy" id="2364126"/>
    <lineage>
        <taxon>Eukaryota</taxon>
        <taxon>Sar</taxon>
        <taxon>Alveolata</taxon>
        <taxon>Dinophyceae</taxon>
        <taxon>Prorocentrales</taxon>
        <taxon>Prorocentraceae</taxon>
        <taxon>Prorocentrum</taxon>
    </lineage>
</organism>
<gene>
    <name evidence="2" type="ORF">PCOR1329_LOCUS12851</name>
</gene>
<name>A0ABN9QN39_9DINO</name>
<dbReference type="Proteomes" id="UP001189429">
    <property type="component" value="Unassembled WGS sequence"/>
</dbReference>